<name>A0AAD7W970_9TELE</name>
<protein>
    <submittedName>
        <fullName evidence="2">Uncharacterized protein</fullName>
    </submittedName>
</protein>
<evidence type="ECO:0000313" key="3">
    <source>
        <dbReference type="Proteomes" id="UP001221898"/>
    </source>
</evidence>
<dbReference type="EMBL" id="JAINUG010000201">
    <property type="protein sequence ID" value="KAJ8388050.1"/>
    <property type="molecule type" value="Genomic_DNA"/>
</dbReference>
<feature type="region of interest" description="Disordered" evidence="1">
    <location>
        <begin position="36"/>
        <end position="62"/>
    </location>
</feature>
<sequence length="128" mass="15060">MTLIAFSLLPQGPWMLSKNILERHVFQRCQARRPDRRALIPGTHREERNAAEPAQRRAPLPQRFPVTHSDMFELSPPRRRFWARGGIKRGLVRRCHRPALHTEAREGVAERSLWPPDCVSRYVWGFFL</sequence>
<evidence type="ECO:0000256" key="1">
    <source>
        <dbReference type="SAM" id="MobiDB-lite"/>
    </source>
</evidence>
<reference evidence="2" key="1">
    <citation type="journal article" date="2023" name="Science">
        <title>Genome structures resolve the early diversification of teleost fishes.</title>
        <authorList>
            <person name="Parey E."/>
            <person name="Louis A."/>
            <person name="Montfort J."/>
            <person name="Bouchez O."/>
            <person name="Roques C."/>
            <person name="Iampietro C."/>
            <person name="Lluch J."/>
            <person name="Castinel A."/>
            <person name="Donnadieu C."/>
            <person name="Desvignes T."/>
            <person name="Floi Bucao C."/>
            <person name="Jouanno E."/>
            <person name="Wen M."/>
            <person name="Mejri S."/>
            <person name="Dirks R."/>
            <person name="Jansen H."/>
            <person name="Henkel C."/>
            <person name="Chen W.J."/>
            <person name="Zahm M."/>
            <person name="Cabau C."/>
            <person name="Klopp C."/>
            <person name="Thompson A.W."/>
            <person name="Robinson-Rechavi M."/>
            <person name="Braasch I."/>
            <person name="Lecointre G."/>
            <person name="Bobe J."/>
            <person name="Postlethwait J.H."/>
            <person name="Berthelot C."/>
            <person name="Roest Crollius H."/>
            <person name="Guiguen Y."/>
        </authorList>
    </citation>
    <scope>NUCLEOTIDE SEQUENCE</scope>
    <source>
        <strain evidence="2">NC1722</strain>
    </source>
</reference>
<organism evidence="2 3">
    <name type="scientific">Aldrovandia affinis</name>
    <dbReference type="NCBI Taxonomy" id="143900"/>
    <lineage>
        <taxon>Eukaryota</taxon>
        <taxon>Metazoa</taxon>
        <taxon>Chordata</taxon>
        <taxon>Craniata</taxon>
        <taxon>Vertebrata</taxon>
        <taxon>Euteleostomi</taxon>
        <taxon>Actinopterygii</taxon>
        <taxon>Neopterygii</taxon>
        <taxon>Teleostei</taxon>
        <taxon>Notacanthiformes</taxon>
        <taxon>Halosauridae</taxon>
        <taxon>Aldrovandia</taxon>
    </lineage>
</organism>
<accession>A0AAD7W970</accession>
<proteinExistence type="predicted"/>
<keyword evidence="3" id="KW-1185">Reference proteome</keyword>
<gene>
    <name evidence="2" type="ORF">AAFF_G00146680</name>
</gene>
<evidence type="ECO:0000313" key="2">
    <source>
        <dbReference type="EMBL" id="KAJ8388050.1"/>
    </source>
</evidence>
<feature type="compositionally biased region" description="Basic and acidic residues" evidence="1">
    <location>
        <begin position="36"/>
        <end position="50"/>
    </location>
</feature>
<dbReference type="AlphaFoldDB" id="A0AAD7W970"/>
<dbReference type="Proteomes" id="UP001221898">
    <property type="component" value="Unassembled WGS sequence"/>
</dbReference>
<comment type="caution">
    <text evidence="2">The sequence shown here is derived from an EMBL/GenBank/DDBJ whole genome shotgun (WGS) entry which is preliminary data.</text>
</comment>